<organism evidence="3 4">
    <name type="scientific">Mesobacillus campisalis</name>
    <dbReference type="NCBI Taxonomy" id="1408103"/>
    <lineage>
        <taxon>Bacteria</taxon>
        <taxon>Bacillati</taxon>
        <taxon>Bacillota</taxon>
        <taxon>Bacilli</taxon>
        <taxon>Bacillales</taxon>
        <taxon>Bacillaceae</taxon>
        <taxon>Mesobacillus</taxon>
    </lineage>
</organism>
<dbReference type="SMART" id="SM00966">
    <property type="entry name" value="SpoVT_AbrB"/>
    <property type="match status" value="1"/>
</dbReference>
<gene>
    <name evidence="3" type="ORF">WQ57_14115</name>
</gene>
<dbReference type="InterPro" id="IPR007159">
    <property type="entry name" value="SpoVT-AbrB_dom"/>
</dbReference>
<dbReference type="EMBL" id="LAYY01000015">
    <property type="protein sequence ID" value="KKK37337.1"/>
    <property type="molecule type" value="Genomic_DNA"/>
</dbReference>
<keyword evidence="4" id="KW-1185">Reference proteome</keyword>
<keyword evidence="1" id="KW-0238">DNA-binding</keyword>
<dbReference type="NCBIfam" id="TIGR01439">
    <property type="entry name" value="lp_hng_hel_AbrB"/>
    <property type="match status" value="1"/>
</dbReference>
<dbReference type="PATRIC" id="fig|1408103.3.peg.3175"/>
<evidence type="ECO:0000256" key="1">
    <source>
        <dbReference type="PROSITE-ProRule" id="PRU01076"/>
    </source>
</evidence>
<name>A0A0M2SWK4_9BACI</name>
<dbReference type="InterPro" id="IPR040678">
    <property type="entry name" value="AbrB_C"/>
</dbReference>
<sequence length="92" mass="10486">MKATGIVRKTDQLGRIVIPMELRKKMGIQENDPLEIFVDEDTIILQKYQPDKTCMMTGNVSQDNHEFAGGKIILSREGAERLAREIEELLVK</sequence>
<dbReference type="AlphaFoldDB" id="A0A0M2SWK4"/>
<accession>A0A0M2SWK4</accession>
<protein>
    <submittedName>
        <fullName evidence="3">Transition state regulator Abh</fullName>
    </submittedName>
</protein>
<dbReference type="Pfam" id="PF18277">
    <property type="entry name" value="AbrB_C"/>
    <property type="match status" value="1"/>
</dbReference>
<dbReference type="RefSeq" id="WP_046524430.1">
    <property type="nucleotide sequence ID" value="NZ_LAYY01000015.1"/>
</dbReference>
<dbReference type="InterPro" id="IPR052731">
    <property type="entry name" value="B_subtilis_Trans_State_Reg"/>
</dbReference>
<evidence type="ECO:0000313" key="3">
    <source>
        <dbReference type="EMBL" id="KKK37337.1"/>
    </source>
</evidence>
<dbReference type="InterPro" id="IPR037914">
    <property type="entry name" value="SpoVT-AbrB_sf"/>
</dbReference>
<dbReference type="OrthoDB" id="9782993at2"/>
<dbReference type="Proteomes" id="UP000034166">
    <property type="component" value="Unassembled WGS sequence"/>
</dbReference>
<dbReference type="SUPFAM" id="SSF89447">
    <property type="entry name" value="AbrB/MazE/MraZ-like"/>
    <property type="match status" value="1"/>
</dbReference>
<dbReference type="GO" id="GO:0003677">
    <property type="term" value="F:DNA binding"/>
    <property type="evidence" value="ECO:0007669"/>
    <property type="project" value="UniProtKB-UniRule"/>
</dbReference>
<reference evidence="3 4" key="1">
    <citation type="submission" date="2015-04" db="EMBL/GenBank/DDBJ databases">
        <title>Taxonomic description and genome sequence of Bacillus campisalis sp. nov., a novel member of the genus Bacillus isolated from solar saltern.</title>
        <authorList>
            <person name="Mathan Kumar R."/>
            <person name="Kaur G."/>
            <person name="Kumar A."/>
            <person name="Singh N.K."/>
            <person name="Kaur N."/>
            <person name="Kumar N."/>
            <person name="Mayilraj S."/>
        </authorList>
    </citation>
    <scope>NUCLEOTIDE SEQUENCE [LARGE SCALE GENOMIC DNA]</scope>
    <source>
        <strain evidence="3 4">SA2-6</strain>
    </source>
</reference>
<feature type="domain" description="SpoVT-AbrB" evidence="2">
    <location>
        <begin position="5"/>
        <end position="50"/>
    </location>
</feature>
<dbReference type="PROSITE" id="PS51740">
    <property type="entry name" value="SPOVT_ABRB"/>
    <property type="match status" value="1"/>
</dbReference>
<dbReference type="PANTHER" id="PTHR36432">
    <property type="match status" value="1"/>
</dbReference>
<comment type="caution">
    <text evidence="3">The sequence shown here is derived from an EMBL/GenBank/DDBJ whole genome shotgun (WGS) entry which is preliminary data.</text>
</comment>
<dbReference type="PANTHER" id="PTHR36432:SF4">
    <property type="entry name" value="TRANSITION STATE REGULATOR ABH-RELATED"/>
    <property type="match status" value="1"/>
</dbReference>
<evidence type="ECO:0000313" key="4">
    <source>
        <dbReference type="Proteomes" id="UP000034166"/>
    </source>
</evidence>
<evidence type="ECO:0000259" key="2">
    <source>
        <dbReference type="PROSITE" id="PS51740"/>
    </source>
</evidence>
<dbReference type="Pfam" id="PF04014">
    <property type="entry name" value="MazE_antitoxin"/>
    <property type="match status" value="1"/>
</dbReference>
<dbReference type="Gene3D" id="2.10.260.10">
    <property type="match status" value="1"/>
</dbReference>
<proteinExistence type="predicted"/>